<name>A0A3N1H414_9PSEU</name>
<dbReference type="InterPro" id="IPR017969">
    <property type="entry name" value="Heavy-metal-associated_CS"/>
</dbReference>
<dbReference type="EMBL" id="RJKM01000001">
    <property type="protein sequence ID" value="ROP37259.1"/>
    <property type="molecule type" value="Genomic_DNA"/>
</dbReference>
<dbReference type="PROSITE" id="PS50846">
    <property type="entry name" value="HMA_2"/>
    <property type="match status" value="1"/>
</dbReference>
<dbReference type="Pfam" id="PF00403">
    <property type="entry name" value="HMA"/>
    <property type="match status" value="1"/>
</dbReference>
<dbReference type="GO" id="GO:0005507">
    <property type="term" value="F:copper ion binding"/>
    <property type="evidence" value="ECO:0007669"/>
    <property type="project" value="InterPro"/>
</dbReference>
<dbReference type="PANTHER" id="PTHR22814">
    <property type="entry name" value="COPPER TRANSPORT PROTEIN ATOX1-RELATED"/>
    <property type="match status" value="1"/>
</dbReference>
<dbReference type="CDD" id="cd00371">
    <property type="entry name" value="HMA"/>
    <property type="match status" value="1"/>
</dbReference>
<dbReference type="GO" id="GO:0006825">
    <property type="term" value="P:copper ion transport"/>
    <property type="evidence" value="ECO:0007669"/>
    <property type="project" value="InterPro"/>
</dbReference>
<comment type="caution">
    <text evidence="3">The sequence shown here is derived from an EMBL/GenBank/DDBJ whole genome shotgun (WGS) entry which is preliminary data.</text>
</comment>
<evidence type="ECO:0000259" key="2">
    <source>
        <dbReference type="PROSITE" id="PS50846"/>
    </source>
</evidence>
<dbReference type="PROSITE" id="PS01047">
    <property type="entry name" value="HMA_1"/>
    <property type="match status" value="1"/>
</dbReference>
<organism evidence="3 4">
    <name type="scientific">Saccharothrix texasensis</name>
    <dbReference type="NCBI Taxonomy" id="103734"/>
    <lineage>
        <taxon>Bacteria</taxon>
        <taxon>Bacillati</taxon>
        <taxon>Actinomycetota</taxon>
        <taxon>Actinomycetes</taxon>
        <taxon>Pseudonocardiales</taxon>
        <taxon>Pseudonocardiaceae</taxon>
        <taxon>Saccharothrix</taxon>
    </lineage>
</organism>
<dbReference type="InterPro" id="IPR036163">
    <property type="entry name" value="HMA_dom_sf"/>
</dbReference>
<dbReference type="PANTHER" id="PTHR22814:SF287">
    <property type="entry name" value="COPPER TRANSPORT PROTEIN ATX1"/>
    <property type="match status" value="1"/>
</dbReference>
<evidence type="ECO:0000313" key="4">
    <source>
        <dbReference type="Proteomes" id="UP000268727"/>
    </source>
</evidence>
<dbReference type="Gene3D" id="3.30.70.100">
    <property type="match status" value="1"/>
</dbReference>
<keyword evidence="1" id="KW-0479">Metal-binding</keyword>
<dbReference type="InterPro" id="IPR006121">
    <property type="entry name" value="HMA_dom"/>
</dbReference>
<proteinExistence type="predicted"/>
<reference evidence="3 4" key="1">
    <citation type="submission" date="2018-11" db="EMBL/GenBank/DDBJ databases">
        <title>Sequencing the genomes of 1000 actinobacteria strains.</title>
        <authorList>
            <person name="Klenk H.-P."/>
        </authorList>
    </citation>
    <scope>NUCLEOTIDE SEQUENCE [LARGE SCALE GENOMIC DNA]</scope>
    <source>
        <strain evidence="3 4">DSM 44231</strain>
    </source>
</reference>
<sequence>MSTISINVEGMTCNSCVNKVTDAVSAVDGVEDVDVDVASGEVTVSGSQVDPEIVRTAVTEAGYRIAS</sequence>
<dbReference type="RefSeq" id="WP_123743085.1">
    <property type="nucleotide sequence ID" value="NZ_RJKM01000001.1"/>
</dbReference>
<evidence type="ECO:0000313" key="3">
    <source>
        <dbReference type="EMBL" id="ROP37259.1"/>
    </source>
</evidence>
<accession>A0A3N1H414</accession>
<feature type="domain" description="HMA" evidence="2">
    <location>
        <begin position="2"/>
        <end position="66"/>
    </location>
</feature>
<dbReference type="SUPFAM" id="SSF55008">
    <property type="entry name" value="HMA, heavy metal-associated domain"/>
    <property type="match status" value="1"/>
</dbReference>
<dbReference type="PRINTS" id="PR00944">
    <property type="entry name" value="CUEXPORT"/>
</dbReference>
<keyword evidence="4" id="KW-1185">Reference proteome</keyword>
<dbReference type="FunFam" id="3.30.70.100:FF:000001">
    <property type="entry name" value="ATPase copper transporting beta"/>
    <property type="match status" value="1"/>
</dbReference>
<dbReference type="InterPro" id="IPR000428">
    <property type="entry name" value="Cu-bd"/>
</dbReference>
<gene>
    <name evidence="3" type="ORF">EDD40_2561</name>
</gene>
<dbReference type="AlphaFoldDB" id="A0A3N1H414"/>
<evidence type="ECO:0000256" key="1">
    <source>
        <dbReference type="ARBA" id="ARBA00022723"/>
    </source>
</evidence>
<dbReference type="Proteomes" id="UP000268727">
    <property type="component" value="Unassembled WGS sequence"/>
</dbReference>
<protein>
    <submittedName>
        <fullName evidence="3">Copper chaperone CopZ</fullName>
    </submittedName>
</protein>